<gene>
    <name evidence="1" type="ORF">ACFQ1M_08900</name>
</gene>
<reference evidence="2" key="1">
    <citation type="journal article" date="2019" name="Int. J. Syst. Evol. Microbiol.">
        <title>The Global Catalogue of Microorganisms (GCM) 10K type strain sequencing project: providing services to taxonomists for standard genome sequencing and annotation.</title>
        <authorList>
            <consortium name="The Broad Institute Genomics Platform"/>
            <consortium name="The Broad Institute Genome Sequencing Center for Infectious Disease"/>
            <person name="Wu L."/>
            <person name="Ma J."/>
        </authorList>
    </citation>
    <scope>NUCLEOTIDE SEQUENCE [LARGE SCALE GENOMIC DNA]</scope>
    <source>
        <strain evidence="2">CCUG 62952</strain>
    </source>
</reference>
<comment type="caution">
    <text evidence="1">The sequence shown here is derived from an EMBL/GenBank/DDBJ whole genome shotgun (WGS) entry which is preliminary data.</text>
</comment>
<dbReference type="SUPFAM" id="SSF109854">
    <property type="entry name" value="DinB/YfiT-like putative metalloenzymes"/>
    <property type="match status" value="1"/>
</dbReference>
<keyword evidence="2" id="KW-1185">Reference proteome</keyword>
<name>A0ABW3CXD3_9FLAO</name>
<dbReference type="Gene3D" id="1.20.120.450">
    <property type="entry name" value="dinb family like domain"/>
    <property type="match status" value="1"/>
</dbReference>
<protein>
    <recommendedName>
        <fullName evidence="3">DinB family protein</fullName>
    </recommendedName>
</protein>
<dbReference type="EMBL" id="JBHTJH010000004">
    <property type="protein sequence ID" value="MFD0862328.1"/>
    <property type="molecule type" value="Genomic_DNA"/>
</dbReference>
<dbReference type="InterPro" id="IPR034660">
    <property type="entry name" value="DinB/YfiT-like"/>
</dbReference>
<evidence type="ECO:0008006" key="3">
    <source>
        <dbReference type="Google" id="ProtNLM"/>
    </source>
</evidence>
<proteinExistence type="predicted"/>
<dbReference type="Proteomes" id="UP001596978">
    <property type="component" value="Unassembled WGS sequence"/>
</dbReference>
<evidence type="ECO:0000313" key="1">
    <source>
        <dbReference type="EMBL" id="MFD0862328.1"/>
    </source>
</evidence>
<sequence length="166" mass="18589">MNQILAATISTLSKSKDLLQHLKDEQLCDASVSPYYSCVGSHIRHILDFYDCIIHGLPNELIDLTARKRDLRVQEDCAYAISNVERILKSLENIEYEADKRLAVVDDLGQGKMTVNYTLGALLAQANSHTIHHYAIINYILDALNIAFDDQSFGYNPTTPVGFTSN</sequence>
<dbReference type="RefSeq" id="WP_386407035.1">
    <property type="nucleotide sequence ID" value="NZ_JBHTJH010000004.1"/>
</dbReference>
<organism evidence="1 2">
    <name type="scientific">Sungkyunkwania multivorans</name>
    <dbReference type="NCBI Taxonomy" id="1173618"/>
    <lineage>
        <taxon>Bacteria</taxon>
        <taxon>Pseudomonadati</taxon>
        <taxon>Bacteroidota</taxon>
        <taxon>Flavobacteriia</taxon>
        <taxon>Flavobacteriales</taxon>
        <taxon>Flavobacteriaceae</taxon>
        <taxon>Sungkyunkwania</taxon>
    </lineage>
</organism>
<evidence type="ECO:0000313" key="2">
    <source>
        <dbReference type="Proteomes" id="UP001596978"/>
    </source>
</evidence>
<accession>A0ABW3CXD3</accession>